<dbReference type="AlphaFoldDB" id="A0A5C6X4Y9"/>
<feature type="transmembrane region" description="Helical" evidence="5">
    <location>
        <begin position="110"/>
        <end position="129"/>
    </location>
</feature>
<evidence type="ECO:0000256" key="4">
    <source>
        <dbReference type="ARBA" id="ARBA00023004"/>
    </source>
</evidence>
<name>A0A5C6X4Y9_9DELT</name>
<sequence>MKTQRHRGAAVLLALALMAPASLALAQDVARTADEVSRMTREISQEIYSPYCPGKTLAMCPSANAGVARMDIQKMASEGMEKEAIKAELLERYGEGFEVVEPPAEDNAKLLGSIVVGLILAVVAVVALARRRMAGDENRTDEDLSSSPAEPLDDEDGYLDELREDYLS</sequence>
<dbReference type="RefSeq" id="WP_146975133.1">
    <property type="nucleotide sequence ID" value="NZ_VOSL01000054.1"/>
</dbReference>
<evidence type="ECO:0000256" key="3">
    <source>
        <dbReference type="ARBA" id="ARBA00022723"/>
    </source>
</evidence>
<feature type="domain" description="CcmH/CycL/Ccl2/NrfF N-terminal" evidence="7">
    <location>
        <begin position="13"/>
        <end position="145"/>
    </location>
</feature>
<keyword evidence="5" id="KW-0812">Transmembrane</keyword>
<comment type="caution">
    <text evidence="8">The sequence shown here is derived from an EMBL/GenBank/DDBJ whole genome shotgun (WGS) entry which is preliminary data.</text>
</comment>
<dbReference type="InterPro" id="IPR038297">
    <property type="entry name" value="CcmH/CycL/NrfF/Ccl2_sf"/>
</dbReference>
<reference evidence="8 9" key="1">
    <citation type="submission" date="2019-08" db="EMBL/GenBank/DDBJ databases">
        <title>Bradymonadales sp. TMQ2.</title>
        <authorList>
            <person name="Liang Q."/>
        </authorList>
    </citation>
    <scope>NUCLEOTIDE SEQUENCE [LARGE SCALE GENOMIC DNA]</scope>
    <source>
        <strain evidence="8 9">TMQ2</strain>
    </source>
</reference>
<evidence type="ECO:0000256" key="2">
    <source>
        <dbReference type="ARBA" id="ARBA00022617"/>
    </source>
</evidence>
<dbReference type="Gene3D" id="1.10.8.640">
    <property type="entry name" value="Cytochrome C biogenesis protein"/>
    <property type="match status" value="1"/>
</dbReference>
<keyword evidence="5" id="KW-0732">Signal</keyword>
<proteinExistence type="inferred from homology"/>
<feature type="region of interest" description="Disordered" evidence="6">
    <location>
        <begin position="135"/>
        <end position="168"/>
    </location>
</feature>
<protein>
    <recommendedName>
        <fullName evidence="5">Cytochrome c-type biogenesis protein</fullName>
    </recommendedName>
</protein>
<keyword evidence="3 5" id="KW-0479">Metal-binding</keyword>
<organism evidence="8 9">
    <name type="scientific">Lujinxingia vulgaris</name>
    <dbReference type="NCBI Taxonomy" id="2600176"/>
    <lineage>
        <taxon>Bacteria</taxon>
        <taxon>Deltaproteobacteria</taxon>
        <taxon>Bradymonadales</taxon>
        <taxon>Lujinxingiaceae</taxon>
        <taxon>Lujinxingia</taxon>
    </lineage>
</organism>
<comment type="function">
    <text evidence="5">Possible subunit of a heme lyase.</text>
</comment>
<dbReference type="OrthoDB" id="5525555at2"/>
<evidence type="ECO:0000256" key="5">
    <source>
        <dbReference type="RuleBase" id="RU364112"/>
    </source>
</evidence>
<keyword evidence="2 5" id="KW-0349">Heme</keyword>
<dbReference type="InterPro" id="IPR005616">
    <property type="entry name" value="CcmH/CycL/Ccl2/NrfF_N"/>
</dbReference>
<comment type="similarity">
    <text evidence="1 5">Belongs to the CcmH/CycL/Ccl2/NrfF family.</text>
</comment>
<evidence type="ECO:0000256" key="1">
    <source>
        <dbReference type="ARBA" id="ARBA00010342"/>
    </source>
</evidence>
<evidence type="ECO:0000313" key="8">
    <source>
        <dbReference type="EMBL" id="TXD34670.1"/>
    </source>
</evidence>
<dbReference type="Pfam" id="PF03918">
    <property type="entry name" value="CcmH"/>
    <property type="match status" value="1"/>
</dbReference>
<feature type="chain" id="PRO_5023028482" description="Cytochrome c-type biogenesis protein" evidence="5">
    <location>
        <begin position="27"/>
        <end position="168"/>
    </location>
</feature>
<evidence type="ECO:0000256" key="6">
    <source>
        <dbReference type="SAM" id="MobiDB-lite"/>
    </source>
</evidence>
<gene>
    <name evidence="8" type="ORF">FRC96_13745</name>
</gene>
<keyword evidence="5" id="KW-1133">Transmembrane helix</keyword>
<accession>A0A5C6X4Y9</accession>
<dbReference type="EMBL" id="VOSL01000054">
    <property type="protein sequence ID" value="TXD34670.1"/>
    <property type="molecule type" value="Genomic_DNA"/>
</dbReference>
<evidence type="ECO:0000259" key="7">
    <source>
        <dbReference type="Pfam" id="PF03918"/>
    </source>
</evidence>
<evidence type="ECO:0000313" key="9">
    <source>
        <dbReference type="Proteomes" id="UP000321046"/>
    </source>
</evidence>
<keyword evidence="5" id="KW-0472">Membrane</keyword>
<dbReference type="Proteomes" id="UP000321046">
    <property type="component" value="Unassembled WGS sequence"/>
</dbReference>
<keyword evidence="4 5" id="KW-0408">Iron</keyword>
<dbReference type="GO" id="GO:0046872">
    <property type="term" value="F:metal ion binding"/>
    <property type="evidence" value="ECO:0007669"/>
    <property type="project" value="UniProtKB-KW"/>
</dbReference>
<feature type="signal peptide" evidence="5">
    <location>
        <begin position="1"/>
        <end position="26"/>
    </location>
</feature>